<gene>
    <name evidence="2" type="ORF">WJX81_008068</name>
</gene>
<sequence>MPGQQAELEALAAALAGAAAGEAALIVRLSAVAGTVGRMQEARVQREREYTMRREAAWQAALEEEGRRLRSLATEHAAAADRHAQRWADAQAARALLRDERRTELAGAVAEQMVCLGAHEAVYCRLADGAPPPRHVRREWVALFTAGALEPAREPLTKVLESSAMVEAARTTGATAAGADTNKASKAAYLAGDKAAVWQGFVLDGWPMNAREAAALERGLTGLDLQREGIMYARAPRLAPPPHGWLPDPFRPLTSGLDAVIACELDARSILSRAAGTRLDPKTGQRYNLALNPPAGDDPGLAARLQELPCASEKLRQLQARLSAHEAAAPLLAAWLERFPGLRSAVDTSEPAAEAAAACSAVAFGVLAAKAAAKEAHAAAGEAAGALLLIKQAELQAASLLRGSNAASLLKARAHGGAAPSAGEAALAVVVVQPLAPMIGGSAAAALQEQYRDLEAAYIDGMAGAFAQLIVLRKRQLRHFAGQRSTFLEYLRRPAPDKDAQVAQFVSAWEAVDADLRGAAEVRAEQALRSREARDALWELCDSRLKANEERASRVR</sequence>
<proteinExistence type="predicted"/>
<evidence type="ECO:0000259" key="1">
    <source>
        <dbReference type="Pfam" id="PF22946"/>
    </source>
</evidence>
<name>A0AAW1RR04_9CHLO</name>
<dbReference type="Gene3D" id="3.40.50.300">
    <property type="entry name" value="P-loop containing nucleotide triphosphate hydrolases"/>
    <property type="match status" value="1"/>
</dbReference>
<dbReference type="InterPro" id="IPR027417">
    <property type="entry name" value="P-loop_NTPase"/>
</dbReference>
<dbReference type="AlphaFoldDB" id="A0AAW1RR04"/>
<dbReference type="Proteomes" id="UP001445335">
    <property type="component" value="Unassembled WGS sequence"/>
</dbReference>
<dbReference type="InterPro" id="IPR052634">
    <property type="entry name" value="Sperm_flagellar-bone_growth"/>
</dbReference>
<dbReference type="PANTHER" id="PTHR14919:SF0">
    <property type="entry name" value="SPERM FLAGELLAR PROTEIN 2"/>
    <property type="match status" value="1"/>
</dbReference>
<feature type="domain" description="CPC1/SPEF2" evidence="1">
    <location>
        <begin position="22"/>
        <end position="147"/>
    </location>
</feature>
<organism evidence="2 3">
    <name type="scientific">Elliptochloris bilobata</name>
    <dbReference type="NCBI Taxonomy" id="381761"/>
    <lineage>
        <taxon>Eukaryota</taxon>
        <taxon>Viridiplantae</taxon>
        <taxon>Chlorophyta</taxon>
        <taxon>core chlorophytes</taxon>
        <taxon>Trebouxiophyceae</taxon>
        <taxon>Trebouxiophyceae incertae sedis</taxon>
        <taxon>Elliptochloris clade</taxon>
        <taxon>Elliptochloris</taxon>
    </lineage>
</organism>
<evidence type="ECO:0000313" key="2">
    <source>
        <dbReference type="EMBL" id="KAK9836191.1"/>
    </source>
</evidence>
<dbReference type="PANTHER" id="PTHR14919">
    <property type="entry name" value="KPL2-RELATED"/>
    <property type="match status" value="1"/>
</dbReference>
<dbReference type="InterPro" id="IPR054517">
    <property type="entry name" value="SPEF2_D5"/>
</dbReference>
<reference evidence="2 3" key="1">
    <citation type="journal article" date="2024" name="Nat. Commun.">
        <title>Phylogenomics reveals the evolutionary origins of lichenization in chlorophyte algae.</title>
        <authorList>
            <person name="Puginier C."/>
            <person name="Libourel C."/>
            <person name="Otte J."/>
            <person name="Skaloud P."/>
            <person name="Haon M."/>
            <person name="Grisel S."/>
            <person name="Petersen M."/>
            <person name="Berrin J.G."/>
            <person name="Delaux P.M."/>
            <person name="Dal Grande F."/>
            <person name="Keller J."/>
        </authorList>
    </citation>
    <scope>NUCLEOTIDE SEQUENCE [LARGE SCALE GENOMIC DNA]</scope>
    <source>
        <strain evidence="2 3">SAG 245.80</strain>
    </source>
</reference>
<accession>A0AAW1RR04</accession>
<dbReference type="EMBL" id="JALJOU010000026">
    <property type="protein sequence ID" value="KAK9836191.1"/>
    <property type="molecule type" value="Genomic_DNA"/>
</dbReference>
<protein>
    <recommendedName>
        <fullName evidence="1">CPC1/SPEF2 domain-containing protein</fullName>
    </recommendedName>
</protein>
<keyword evidence="3" id="KW-1185">Reference proteome</keyword>
<comment type="caution">
    <text evidence="2">The sequence shown here is derived from an EMBL/GenBank/DDBJ whole genome shotgun (WGS) entry which is preliminary data.</text>
</comment>
<dbReference type="Pfam" id="PF22946">
    <property type="entry name" value="SPEF2_D5"/>
    <property type="match status" value="1"/>
</dbReference>
<evidence type="ECO:0000313" key="3">
    <source>
        <dbReference type="Proteomes" id="UP001445335"/>
    </source>
</evidence>